<feature type="compositionally biased region" description="Low complexity" evidence="1">
    <location>
        <begin position="14"/>
        <end position="31"/>
    </location>
</feature>
<reference evidence="2 3" key="1">
    <citation type="submission" date="2010-01" db="EMBL/GenBank/DDBJ databases">
        <title>The complete genome of Thermobispora bispora DSM 43833.</title>
        <authorList>
            <consortium name="US DOE Joint Genome Institute (JGI-PGF)"/>
            <person name="Lucas S."/>
            <person name="Copeland A."/>
            <person name="Lapidus A."/>
            <person name="Glavina del Rio T."/>
            <person name="Dalin E."/>
            <person name="Tice H."/>
            <person name="Bruce D."/>
            <person name="Goodwin L."/>
            <person name="Pitluck S."/>
            <person name="Kyrpides N."/>
            <person name="Mavromatis K."/>
            <person name="Ivanova N."/>
            <person name="Mikhailova N."/>
            <person name="Chertkov O."/>
            <person name="Brettin T."/>
            <person name="Detter J.C."/>
            <person name="Han C."/>
            <person name="Larimer F."/>
            <person name="Land M."/>
            <person name="Hauser L."/>
            <person name="Markowitz V."/>
            <person name="Cheng J.-F."/>
            <person name="Hugenholtz P."/>
            <person name="Woyke T."/>
            <person name="Wu D."/>
            <person name="Jando M."/>
            <person name="Schneider S."/>
            <person name="Klenk H.-P."/>
            <person name="Eisen J.A."/>
        </authorList>
    </citation>
    <scope>NUCLEOTIDE SEQUENCE [LARGE SCALE GENOMIC DNA]</scope>
    <source>
        <strain evidence="3">ATCC 19993 / DSM 43833 / CBS 139.67 / JCM 10125 / KCTC 9307 / NBRC 14880 / R51</strain>
    </source>
</reference>
<feature type="region of interest" description="Disordered" evidence="1">
    <location>
        <begin position="1"/>
        <end position="63"/>
    </location>
</feature>
<dbReference type="HOGENOM" id="CLU_2884452_0_0_11"/>
<evidence type="ECO:0000313" key="2">
    <source>
        <dbReference type="EMBL" id="ADG87240.1"/>
    </source>
</evidence>
<dbReference type="AlphaFoldDB" id="D6Y4W5"/>
<proteinExistence type="predicted"/>
<dbReference type="STRING" id="469371.Tbis_0513"/>
<organism evidence="2 3">
    <name type="scientific">Thermobispora bispora (strain ATCC 19993 / DSM 43833 / CBS 139.67 / JCM 10125 / KCTC 9307 / NBRC 14880 / R51)</name>
    <dbReference type="NCBI Taxonomy" id="469371"/>
    <lineage>
        <taxon>Bacteria</taxon>
        <taxon>Bacillati</taxon>
        <taxon>Actinomycetota</taxon>
        <taxon>Actinomycetes</taxon>
        <taxon>Streptosporangiales</taxon>
        <taxon>Streptosporangiaceae</taxon>
        <taxon>Thermobispora</taxon>
    </lineage>
</organism>
<evidence type="ECO:0000313" key="3">
    <source>
        <dbReference type="Proteomes" id="UP000006640"/>
    </source>
</evidence>
<evidence type="ECO:0000256" key="1">
    <source>
        <dbReference type="SAM" id="MobiDB-lite"/>
    </source>
</evidence>
<gene>
    <name evidence="2" type="ordered locus">Tbis_0513</name>
</gene>
<name>D6Y4W5_THEBD</name>
<dbReference type="KEGG" id="tbi:Tbis_0513"/>
<dbReference type="Proteomes" id="UP000006640">
    <property type="component" value="Chromosome"/>
</dbReference>
<protein>
    <submittedName>
        <fullName evidence="2">Uncharacterized protein</fullName>
    </submittedName>
</protein>
<sequence>MTPPMGGATPWTRGTPPGVAGAAVNGTAGPAHAGRDDTPSAAVRPGAVSPVRVVRPSPSGRRG</sequence>
<accession>D6Y4W5</accession>
<dbReference type="EMBL" id="CP001874">
    <property type="protein sequence ID" value="ADG87240.1"/>
    <property type="molecule type" value="Genomic_DNA"/>
</dbReference>
<feature type="compositionally biased region" description="Low complexity" evidence="1">
    <location>
        <begin position="39"/>
        <end position="63"/>
    </location>
</feature>
<keyword evidence="3" id="KW-1185">Reference proteome</keyword>